<sequence length="114" mass="12273">MGGGQSARNPRKLLLGVKPDDNDWGLDPLFDCDNVLQQVCGLLSGPDGEAEALSEALLSPGRWAVESTWHSLAGTDACGLLSFEALFFNSNSYDEESELACELLNSAWELQVVV</sequence>
<evidence type="ECO:0000313" key="2">
    <source>
        <dbReference type="Proteomes" id="UP000612055"/>
    </source>
</evidence>
<dbReference type="AlphaFoldDB" id="A0A835XNC3"/>
<organism evidence="1 2">
    <name type="scientific">Edaphochlamys debaryana</name>
    <dbReference type="NCBI Taxonomy" id="47281"/>
    <lineage>
        <taxon>Eukaryota</taxon>
        <taxon>Viridiplantae</taxon>
        <taxon>Chlorophyta</taxon>
        <taxon>core chlorophytes</taxon>
        <taxon>Chlorophyceae</taxon>
        <taxon>CS clade</taxon>
        <taxon>Chlamydomonadales</taxon>
        <taxon>Chlamydomonadales incertae sedis</taxon>
        <taxon>Edaphochlamys</taxon>
    </lineage>
</organism>
<gene>
    <name evidence="1" type="ORF">HYH03_014205</name>
</gene>
<keyword evidence="2" id="KW-1185">Reference proteome</keyword>
<proteinExistence type="predicted"/>
<comment type="caution">
    <text evidence="1">The sequence shown here is derived from an EMBL/GenBank/DDBJ whole genome shotgun (WGS) entry which is preliminary data.</text>
</comment>
<name>A0A835XNC3_9CHLO</name>
<protein>
    <submittedName>
        <fullName evidence="1">Uncharacterized protein</fullName>
    </submittedName>
</protein>
<dbReference type="EMBL" id="JAEHOE010000100">
    <property type="protein sequence ID" value="KAG2487233.1"/>
    <property type="molecule type" value="Genomic_DNA"/>
</dbReference>
<evidence type="ECO:0000313" key="1">
    <source>
        <dbReference type="EMBL" id="KAG2487233.1"/>
    </source>
</evidence>
<dbReference type="Proteomes" id="UP000612055">
    <property type="component" value="Unassembled WGS sequence"/>
</dbReference>
<reference evidence="1" key="1">
    <citation type="journal article" date="2020" name="bioRxiv">
        <title>Comparative genomics of Chlamydomonas.</title>
        <authorList>
            <person name="Craig R.J."/>
            <person name="Hasan A.R."/>
            <person name="Ness R.W."/>
            <person name="Keightley P.D."/>
        </authorList>
    </citation>
    <scope>NUCLEOTIDE SEQUENCE</scope>
    <source>
        <strain evidence="1">CCAP 11/70</strain>
    </source>
</reference>
<accession>A0A835XNC3</accession>